<accession>A0AAE3R691</accession>
<dbReference type="RefSeq" id="WP_314516060.1">
    <property type="nucleotide sequence ID" value="NZ_JASJOU010000012.1"/>
</dbReference>
<protein>
    <submittedName>
        <fullName evidence="4">GAF domain-containing protein</fullName>
    </submittedName>
</protein>
<feature type="transmembrane region" description="Helical" evidence="2">
    <location>
        <begin position="200"/>
        <end position="219"/>
    </location>
</feature>
<sequence length="548" mass="62213">MNIRDLSIRKKLIGGFSLLTIMFVVNAVISLWTLNKSASIIQHNIEVADPSTLALRDLRNVIISSKGYITNWIYQQSNQEDKDALKQLQATAYPKVKESINSLKKHWPKAQQNLVDSVLAQYDTVEIKEKQIMTDLADFEDYEKDGGIVKFNATTILETEVLPISQKALEMLNRVIVDKGKEAVLSDEDLLGNFSSVRQVVMISALIVILFAIIATIVLSRDIVLPINYVRGIIQKLSLGELPEKQNRKFNRDEVGEMADAVEKLANGLRETSLFAENIGKGNYKVEHQPLSDKDVLGNSLINMRDNLKRVAEEDKRRNWATEGLAKFGDVLRKNTSDLDELCDQIISGLVKYTNANQGGLYIINDEIQGVEPYLELKACYAWDKKKYLEQKIYPGEGLAGQVWQEGEYVYMTEVPTNYITITSGLGEANPRSILIVPLKVNDQVYGVLEIASFNDFADFEIEFIEKMAESIASTLSSTKVNIRTQKLLQESTILTEQMRSQEEEMRQNMEELMATQEEMERKQHESAQREEELLAEVESLKSEIQRR</sequence>
<dbReference type="Gene3D" id="3.30.450.40">
    <property type="match status" value="1"/>
</dbReference>
<dbReference type="InterPro" id="IPR003660">
    <property type="entry name" value="HAMP_dom"/>
</dbReference>
<evidence type="ECO:0000313" key="5">
    <source>
        <dbReference type="Proteomes" id="UP001232063"/>
    </source>
</evidence>
<gene>
    <name evidence="4" type="ORF">QNI22_28375</name>
</gene>
<feature type="compositionally biased region" description="Basic and acidic residues" evidence="1">
    <location>
        <begin position="519"/>
        <end position="548"/>
    </location>
</feature>
<feature type="region of interest" description="Disordered" evidence="1">
    <location>
        <begin position="500"/>
        <end position="548"/>
    </location>
</feature>
<name>A0AAE3R691_9BACT</name>
<organism evidence="4 5">
    <name type="scientific">Xanthocytophaga agilis</name>
    <dbReference type="NCBI Taxonomy" id="3048010"/>
    <lineage>
        <taxon>Bacteria</taxon>
        <taxon>Pseudomonadati</taxon>
        <taxon>Bacteroidota</taxon>
        <taxon>Cytophagia</taxon>
        <taxon>Cytophagales</taxon>
        <taxon>Rhodocytophagaceae</taxon>
        <taxon>Xanthocytophaga</taxon>
    </lineage>
</organism>
<evidence type="ECO:0000313" key="4">
    <source>
        <dbReference type="EMBL" id="MDJ1504611.1"/>
    </source>
</evidence>
<dbReference type="Proteomes" id="UP001232063">
    <property type="component" value="Unassembled WGS sequence"/>
</dbReference>
<dbReference type="Pfam" id="PF13185">
    <property type="entry name" value="GAF_2"/>
    <property type="match status" value="1"/>
</dbReference>
<dbReference type="GO" id="GO:0007165">
    <property type="term" value="P:signal transduction"/>
    <property type="evidence" value="ECO:0007669"/>
    <property type="project" value="InterPro"/>
</dbReference>
<feature type="compositionally biased region" description="Basic and acidic residues" evidence="1">
    <location>
        <begin position="500"/>
        <end position="510"/>
    </location>
</feature>
<dbReference type="AlphaFoldDB" id="A0AAE3R691"/>
<feature type="domain" description="HAMP" evidence="3">
    <location>
        <begin position="221"/>
        <end position="274"/>
    </location>
</feature>
<dbReference type="EMBL" id="JASJOU010000012">
    <property type="protein sequence ID" value="MDJ1504611.1"/>
    <property type="molecule type" value="Genomic_DNA"/>
</dbReference>
<dbReference type="SUPFAM" id="SSF158472">
    <property type="entry name" value="HAMP domain-like"/>
    <property type="match status" value="1"/>
</dbReference>
<comment type="caution">
    <text evidence="4">The sequence shown here is derived from an EMBL/GenBank/DDBJ whole genome shotgun (WGS) entry which is preliminary data.</text>
</comment>
<keyword evidence="2" id="KW-1133">Transmembrane helix</keyword>
<feature type="transmembrane region" description="Helical" evidence="2">
    <location>
        <begin position="12"/>
        <end position="34"/>
    </location>
</feature>
<evidence type="ECO:0000256" key="2">
    <source>
        <dbReference type="SAM" id="Phobius"/>
    </source>
</evidence>
<keyword evidence="2" id="KW-0472">Membrane</keyword>
<dbReference type="Gene3D" id="6.10.340.10">
    <property type="match status" value="1"/>
</dbReference>
<dbReference type="SUPFAM" id="SSF55781">
    <property type="entry name" value="GAF domain-like"/>
    <property type="match status" value="1"/>
</dbReference>
<proteinExistence type="predicted"/>
<keyword evidence="2" id="KW-0812">Transmembrane</keyword>
<dbReference type="InterPro" id="IPR003018">
    <property type="entry name" value="GAF"/>
</dbReference>
<keyword evidence="5" id="KW-1185">Reference proteome</keyword>
<dbReference type="SMART" id="SM00065">
    <property type="entry name" value="GAF"/>
    <property type="match status" value="1"/>
</dbReference>
<dbReference type="PROSITE" id="PS50885">
    <property type="entry name" value="HAMP"/>
    <property type="match status" value="1"/>
</dbReference>
<reference evidence="4" key="1">
    <citation type="submission" date="2023-05" db="EMBL/GenBank/DDBJ databases">
        <authorList>
            <person name="Zhang X."/>
        </authorList>
    </citation>
    <scope>NUCLEOTIDE SEQUENCE</scope>
    <source>
        <strain evidence="4">BD1B2-1</strain>
    </source>
</reference>
<dbReference type="GO" id="GO:0016020">
    <property type="term" value="C:membrane"/>
    <property type="evidence" value="ECO:0007669"/>
    <property type="project" value="InterPro"/>
</dbReference>
<evidence type="ECO:0000259" key="3">
    <source>
        <dbReference type="PROSITE" id="PS50885"/>
    </source>
</evidence>
<evidence type="ECO:0000256" key="1">
    <source>
        <dbReference type="SAM" id="MobiDB-lite"/>
    </source>
</evidence>
<dbReference type="InterPro" id="IPR029016">
    <property type="entry name" value="GAF-like_dom_sf"/>
</dbReference>